<dbReference type="InterPro" id="IPR036388">
    <property type="entry name" value="WH-like_DNA-bd_sf"/>
</dbReference>
<dbReference type="SMART" id="SM00529">
    <property type="entry name" value="HTH_DTXR"/>
    <property type="match status" value="1"/>
</dbReference>
<gene>
    <name evidence="2" type="ORF">OCV88_14580</name>
</gene>
<dbReference type="SUPFAM" id="SSF46785">
    <property type="entry name" value="Winged helix' DNA-binding domain"/>
    <property type="match status" value="1"/>
</dbReference>
<dbReference type="InterPro" id="IPR036390">
    <property type="entry name" value="WH_DNA-bd_sf"/>
</dbReference>
<dbReference type="Proteomes" id="UP001652442">
    <property type="component" value="Unassembled WGS sequence"/>
</dbReference>
<protein>
    <submittedName>
        <fullName evidence="2">MarR family transcriptional regulator</fullName>
    </submittedName>
</protein>
<name>A0ABT2TMT8_9FIRM</name>
<dbReference type="InterPro" id="IPR000835">
    <property type="entry name" value="HTH_MarR-typ"/>
</dbReference>
<organism evidence="2 3">
    <name type="scientific">Brotonthovivens ammoniilytica</name>
    <dbReference type="NCBI Taxonomy" id="2981725"/>
    <lineage>
        <taxon>Bacteria</taxon>
        <taxon>Bacillati</taxon>
        <taxon>Bacillota</taxon>
        <taxon>Clostridia</taxon>
        <taxon>Lachnospirales</taxon>
        <taxon>Lachnospiraceae</taxon>
        <taxon>Brotonthovivens</taxon>
    </lineage>
</organism>
<accession>A0ABT2TMT8</accession>
<feature type="domain" description="HTH marR-type" evidence="1">
    <location>
        <begin position="21"/>
        <end position="57"/>
    </location>
</feature>
<proteinExistence type="predicted"/>
<dbReference type="RefSeq" id="WP_158426182.1">
    <property type="nucleotide sequence ID" value="NZ_JAOQJQ010000008.1"/>
</dbReference>
<dbReference type="Gene3D" id="1.10.10.10">
    <property type="entry name" value="Winged helix-like DNA-binding domain superfamily/Winged helix DNA-binding domain"/>
    <property type="match status" value="1"/>
</dbReference>
<dbReference type="EMBL" id="JAOQJQ010000008">
    <property type="protein sequence ID" value="MCU6763539.1"/>
    <property type="molecule type" value="Genomic_DNA"/>
</dbReference>
<comment type="caution">
    <text evidence="2">The sequence shown here is derived from an EMBL/GenBank/DDBJ whole genome shotgun (WGS) entry which is preliminary data.</text>
</comment>
<keyword evidence="3" id="KW-1185">Reference proteome</keyword>
<dbReference type="Pfam" id="PF01047">
    <property type="entry name" value="MarR"/>
    <property type="match status" value="1"/>
</dbReference>
<evidence type="ECO:0000259" key="1">
    <source>
        <dbReference type="Pfam" id="PF01047"/>
    </source>
</evidence>
<sequence length="277" mass="31740">MADQTEILKFRILMCFVTMSEEGCNVTNLAKVIAVEKYTVSRILTALEREGMLDRSSRRRPKLTGKGRTEALKYKNRMEIAMNHLKYEGVLESVARKDAFYLARYCSEETFQAIQNGEERHRMKYIFKDQRNFTGEQLCQQLHEGNYRLPFVIYKEDARNQPPVSMANEGFEHPCELMVRKKRGVIRLKASSVAHGSAADGRKMHGKIENLKYECGGAFWDAEHIGDFLQFPADSMHFMNLGSYPDSLYHGTVKLKMRSSAGTAHMPESVAVFTVIF</sequence>
<reference evidence="2 3" key="1">
    <citation type="journal article" date="2021" name="ISME Commun">
        <title>Automated analysis of genomic sequences facilitates high-throughput and comprehensive description of bacteria.</title>
        <authorList>
            <person name="Hitch T.C.A."/>
        </authorList>
    </citation>
    <scope>NUCLEOTIDE SEQUENCE [LARGE SCALE GENOMIC DNA]</scope>
    <source>
        <strain evidence="2 3">Sanger_109</strain>
    </source>
</reference>
<evidence type="ECO:0000313" key="3">
    <source>
        <dbReference type="Proteomes" id="UP001652442"/>
    </source>
</evidence>
<dbReference type="InterPro" id="IPR022689">
    <property type="entry name" value="Iron_dep_repressor"/>
</dbReference>
<evidence type="ECO:0000313" key="2">
    <source>
        <dbReference type="EMBL" id="MCU6763539.1"/>
    </source>
</evidence>